<keyword evidence="1" id="KW-0472">Membrane</keyword>
<gene>
    <name evidence="2" type="ORF">CY0110_02069</name>
</gene>
<sequence length="180" mass="20479">MSLDRSVFRISPLIRITLLSLYIALTVPLPFLAEVTNAPIPSGLLWIGMFLGLLVLIGALSERVIINESQIKVVYPVWFPSFFRKGWSLNWSDIKDLKLRTTGQGGLVYYFISENSEQAYLLPMRIAGFSYLVQIVTEKTGIDTTDIRPLSQPWMYLILLVCTVFLLLIDSWTIWTAMTV</sequence>
<feature type="transmembrane region" description="Helical" evidence="1">
    <location>
        <begin position="43"/>
        <end position="60"/>
    </location>
</feature>
<dbReference type="OrthoDB" id="511176at2"/>
<reference evidence="2 3" key="1">
    <citation type="submission" date="2007-03" db="EMBL/GenBank/DDBJ databases">
        <authorList>
            <person name="Stal L."/>
            <person name="Ferriera S."/>
            <person name="Johnson J."/>
            <person name="Kravitz S."/>
            <person name="Beeson K."/>
            <person name="Sutton G."/>
            <person name="Rogers Y.-H."/>
            <person name="Friedman R."/>
            <person name="Frazier M."/>
            <person name="Venter J.C."/>
        </authorList>
    </citation>
    <scope>NUCLEOTIDE SEQUENCE [LARGE SCALE GENOMIC DNA]</scope>
    <source>
        <strain evidence="2 3">CCY0110</strain>
    </source>
</reference>
<dbReference type="eggNOG" id="ENOG502ZBN5">
    <property type="taxonomic scope" value="Bacteria"/>
</dbReference>
<feature type="transmembrane region" description="Helical" evidence="1">
    <location>
        <begin position="12"/>
        <end position="31"/>
    </location>
</feature>
<accession>A3IM17</accession>
<evidence type="ECO:0000256" key="1">
    <source>
        <dbReference type="SAM" id="Phobius"/>
    </source>
</evidence>
<keyword evidence="1" id="KW-0812">Transmembrane</keyword>
<name>A3IM17_9CHRO</name>
<evidence type="ECO:0000313" key="3">
    <source>
        <dbReference type="Proteomes" id="UP000003781"/>
    </source>
</evidence>
<dbReference type="AlphaFoldDB" id="A3IM17"/>
<keyword evidence="1" id="KW-1133">Transmembrane helix</keyword>
<dbReference type="Proteomes" id="UP000003781">
    <property type="component" value="Unassembled WGS sequence"/>
</dbReference>
<comment type="caution">
    <text evidence="2">The sequence shown here is derived from an EMBL/GenBank/DDBJ whole genome shotgun (WGS) entry which is preliminary data.</text>
</comment>
<feature type="transmembrane region" description="Helical" evidence="1">
    <location>
        <begin position="154"/>
        <end position="175"/>
    </location>
</feature>
<organism evidence="2 3">
    <name type="scientific">Crocosphaera chwakensis CCY0110</name>
    <dbReference type="NCBI Taxonomy" id="391612"/>
    <lineage>
        <taxon>Bacteria</taxon>
        <taxon>Bacillati</taxon>
        <taxon>Cyanobacteriota</taxon>
        <taxon>Cyanophyceae</taxon>
        <taxon>Oscillatoriophycideae</taxon>
        <taxon>Chroococcales</taxon>
        <taxon>Aphanothecaceae</taxon>
        <taxon>Crocosphaera</taxon>
        <taxon>Crocosphaera chwakensis</taxon>
    </lineage>
</organism>
<evidence type="ECO:0000313" key="2">
    <source>
        <dbReference type="EMBL" id="EAZ92473.1"/>
    </source>
</evidence>
<dbReference type="RefSeq" id="WP_008274392.1">
    <property type="nucleotide sequence ID" value="NZ_AAXW01000006.1"/>
</dbReference>
<protein>
    <submittedName>
        <fullName evidence="2">Uncharacterized protein</fullName>
    </submittedName>
</protein>
<proteinExistence type="predicted"/>
<dbReference type="EMBL" id="AAXW01000006">
    <property type="protein sequence ID" value="EAZ92473.1"/>
    <property type="molecule type" value="Genomic_DNA"/>
</dbReference>
<keyword evidence="3" id="KW-1185">Reference proteome</keyword>